<organism evidence="1 2">
    <name type="scientific">Zobellella aerophila</name>
    <dbReference type="NCBI Taxonomy" id="870480"/>
    <lineage>
        <taxon>Bacteria</taxon>
        <taxon>Pseudomonadati</taxon>
        <taxon>Pseudomonadota</taxon>
        <taxon>Gammaproteobacteria</taxon>
        <taxon>Aeromonadales</taxon>
        <taxon>Aeromonadaceae</taxon>
        <taxon>Zobellella</taxon>
    </lineage>
</organism>
<name>A0ABP6VHW0_9GAMM</name>
<dbReference type="RefSeq" id="WP_344956339.1">
    <property type="nucleotide sequence ID" value="NZ_BAABCX010000001.1"/>
</dbReference>
<accession>A0ABP6VHW0</accession>
<evidence type="ECO:0000313" key="1">
    <source>
        <dbReference type="EMBL" id="GAA3536190.1"/>
    </source>
</evidence>
<comment type="caution">
    <text evidence="1">The sequence shown here is derived from an EMBL/GenBank/DDBJ whole genome shotgun (WGS) entry which is preliminary data.</text>
</comment>
<gene>
    <name evidence="1" type="ORF">GCM10022394_14730</name>
</gene>
<dbReference type="Pfam" id="PF11280">
    <property type="entry name" value="DUF3081"/>
    <property type="match status" value="1"/>
</dbReference>
<proteinExistence type="predicted"/>
<keyword evidence="2" id="KW-1185">Reference proteome</keyword>
<dbReference type="Proteomes" id="UP001500795">
    <property type="component" value="Unassembled WGS sequence"/>
</dbReference>
<protein>
    <submittedName>
        <fullName evidence="1">DUF3081 domain-containing protein</fullName>
    </submittedName>
</protein>
<evidence type="ECO:0000313" key="2">
    <source>
        <dbReference type="Proteomes" id="UP001500795"/>
    </source>
</evidence>
<dbReference type="InterPro" id="IPR021432">
    <property type="entry name" value="DUF3081"/>
</dbReference>
<dbReference type="EMBL" id="BAABCX010000001">
    <property type="protein sequence ID" value="GAA3536190.1"/>
    <property type="molecule type" value="Genomic_DNA"/>
</dbReference>
<reference evidence="2" key="1">
    <citation type="journal article" date="2019" name="Int. J. Syst. Evol. Microbiol.">
        <title>The Global Catalogue of Microorganisms (GCM) 10K type strain sequencing project: providing services to taxonomists for standard genome sequencing and annotation.</title>
        <authorList>
            <consortium name="The Broad Institute Genomics Platform"/>
            <consortium name="The Broad Institute Genome Sequencing Center for Infectious Disease"/>
            <person name="Wu L."/>
            <person name="Ma J."/>
        </authorList>
    </citation>
    <scope>NUCLEOTIDE SEQUENCE [LARGE SCALE GENOMIC DNA]</scope>
    <source>
        <strain evidence="2">JCM 17110</strain>
    </source>
</reference>
<sequence length="92" mass="10662">MRNELDTRVVLDVFEKVQRLGESHEHGHILEGIVATSDFDGYSVNLSGSGVSLQLNFHQSYRFDYASEKEKAQFMAKLDYIHRHFTRGDKEE</sequence>